<gene>
    <name evidence="2" type="ORF">A4R43_12405</name>
</gene>
<dbReference type="EMBL" id="CP015163">
    <property type="protein sequence ID" value="AXB43254.1"/>
    <property type="molecule type" value="Genomic_DNA"/>
</dbReference>
<proteinExistence type="predicted"/>
<reference evidence="2 3" key="1">
    <citation type="submission" date="2016-04" db="EMBL/GenBank/DDBJ databases">
        <title>Complete genome sequence and analysis of deep-sea sediment isolate, Amycolatopsis sp. WP1.</title>
        <authorList>
            <person name="Wang H."/>
            <person name="Chen S."/>
            <person name="Wu Q."/>
        </authorList>
    </citation>
    <scope>NUCLEOTIDE SEQUENCE [LARGE SCALE GENOMIC DNA]</scope>
    <source>
        <strain evidence="2 3">WP1</strain>
    </source>
</reference>
<evidence type="ECO:0000313" key="3">
    <source>
        <dbReference type="Proteomes" id="UP000250434"/>
    </source>
</evidence>
<organism evidence="2 3">
    <name type="scientific">Amycolatopsis albispora</name>
    <dbReference type="NCBI Taxonomy" id="1804986"/>
    <lineage>
        <taxon>Bacteria</taxon>
        <taxon>Bacillati</taxon>
        <taxon>Actinomycetota</taxon>
        <taxon>Actinomycetes</taxon>
        <taxon>Pseudonocardiales</taxon>
        <taxon>Pseudonocardiaceae</taxon>
        <taxon>Amycolatopsis</taxon>
    </lineage>
</organism>
<feature type="region of interest" description="Disordered" evidence="1">
    <location>
        <begin position="34"/>
        <end position="61"/>
    </location>
</feature>
<sequence length="126" mass="12963">MLNAAQNYADTVTGEAGAAAGQATHALGARLLTRLMNRDSGEPDAELDTASRDVADNPGDEDFEAALRAKLKKALREADPGLLAELAAATGGSGQHAVAHGTRSVAGTVSGTVITGDRNKFRRHGR</sequence>
<evidence type="ECO:0000313" key="2">
    <source>
        <dbReference type="EMBL" id="AXB43254.1"/>
    </source>
</evidence>
<name>A0A344L5D0_9PSEU</name>
<evidence type="ECO:0000256" key="1">
    <source>
        <dbReference type="SAM" id="MobiDB-lite"/>
    </source>
</evidence>
<dbReference type="KEGG" id="aab:A4R43_12405"/>
<accession>A0A344L5D0</accession>
<dbReference type="Proteomes" id="UP000250434">
    <property type="component" value="Chromosome"/>
</dbReference>
<keyword evidence="3" id="KW-1185">Reference proteome</keyword>
<dbReference type="AlphaFoldDB" id="A0A344L5D0"/>
<protein>
    <submittedName>
        <fullName evidence="2">Uncharacterized protein</fullName>
    </submittedName>
</protein>